<dbReference type="AlphaFoldDB" id="A0AAV8CVR1"/>
<feature type="region of interest" description="Disordered" evidence="3">
    <location>
        <begin position="71"/>
        <end position="134"/>
    </location>
</feature>
<protein>
    <submittedName>
        <fullName evidence="5">WRC-like protein</fullName>
    </submittedName>
</protein>
<sequence>MRIRKTVSKLLGSAIVYPSSHHSPPPSDLWAPLPIDASGLVCELNQSPWDVYPNLHLFNTNFQGLKPSAISKKEEAQEERKDTKEETKDAISENTGGILENSTNSIQLCEKPTSSSSKKTEKKRKKKKEKEKEMKDEIVLCKKNDGKKWYCKRHAQSPHSLCEYHLSQSRSYYNNNKEREASQFDIPCEPIKRKHKPRENGDSDLSPFYYYNGFGPSSRKRRGRRKGGVGDKAMHVADEVKLHGGNAPVAGVDEEDDEEVAGVLVSSSNGEEKQVPRKRGRKPVKCRSLKSLL</sequence>
<dbReference type="Proteomes" id="UP001140206">
    <property type="component" value="Chromosome 4"/>
</dbReference>
<feature type="compositionally biased region" description="Polar residues" evidence="3">
    <location>
        <begin position="92"/>
        <end position="107"/>
    </location>
</feature>
<evidence type="ECO:0000256" key="1">
    <source>
        <dbReference type="ARBA" id="ARBA00023242"/>
    </source>
</evidence>
<comment type="caution">
    <text evidence="2">Lacks conserved residue(s) required for the propagation of feature annotation.</text>
</comment>
<evidence type="ECO:0000259" key="4">
    <source>
        <dbReference type="PROSITE" id="PS51667"/>
    </source>
</evidence>
<feature type="compositionally biased region" description="Basic residues" evidence="3">
    <location>
        <begin position="218"/>
        <end position="227"/>
    </location>
</feature>
<feature type="compositionally biased region" description="Basic residues" evidence="3">
    <location>
        <begin position="120"/>
        <end position="129"/>
    </location>
</feature>
<proteinExistence type="predicted"/>
<dbReference type="Pfam" id="PF08879">
    <property type="entry name" value="WRC"/>
    <property type="match status" value="1"/>
</dbReference>
<feature type="domain" description="WRC" evidence="4">
    <location>
        <begin position="135"/>
        <end position="179"/>
    </location>
</feature>
<name>A0AAV8CVR1_9POAL</name>
<evidence type="ECO:0000313" key="6">
    <source>
        <dbReference type="Proteomes" id="UP001140206"/>
    </source>
</evidence>
<comment type="caution">
    <text evidence="5">The sequence shown here is derived from an EMBL/GenBank/DDBJ whole genome shotgun (WGS) entry which is preliminary data.</text>
</comment>
<accession>A0AAV8CVR1</accession>
<feature type="compositionally biased region" description="Basic and acidic residues" evidence="3">
    <location>
        <begin position="71"/>
        <end position="91"/>
    </location>
</feature>
<dbReference type="PANTHER" id="PTHR34680">
    <property type="entry name" value="EXPRESSED PROTEIN"/>
    <property type="match status" value="1"/>
</dbReference>
<feature type="region of interest" description="Disordered" evidence="3">
    <location>
        <begin position="215"/>
        <end position="293"/>
    </location>
</feature>
<gene>
    <name evidence="5" type="ORF">LUZ62_070144</name>
</gene>
<feature type="compositionally biased region" description="Basic and acidic residues" evidence="3">
    <location>
        <begin position="228"/>
        <end position="242"/>
    </location>
</feature>
<dbReference type="InterPro" id="IPR014977">
    <property type="entry name" value="WRC_dom"/>
</dbReference>
<feature type="compositionally biased region" description="Basic residues" evidence="3">
    <location>
        <begin position="276"/>
        <end position="293"/>
    </location>
</feature>
<dbReference type="PANTHER" id="PTHR34680:SF3">
    <property type="entry name" value="EXPRESSED PROTEIN"/>
    <property type="match status" value="1"/>
</dbReference>
<dbReference type="EMBL" id="JAMFTS010000004">
    <property type="protein sequence ID" value="KAJ4759769.1"/>
    <property type="molecule type" value="Genomic_DNA"/>
</dbReference>
<organism evidence="5 6">
    <name type="scientific">Rhynchospora pubera</name>
    <dbReference type="NCBI Taxonomy" id="906938"/>
    <lineage>
        <taxon>Eukaryota</taxon>
        <taxon>Viridiplantae</taxon>
        <taxon>Streptophyta</taxon>
        <taxon>Embryophyta</taxon>
        <taxon>Tracheophyta</taxon>
        <taxon>Spermatophyta</taxon>
        <taxon>Magnoliopsida</taxon>
        <taxon>Liliopsida</taxon>
        <taxon>Poales</taxon>
        <taxon>Cyperaceae</taxon>
        <taxon>Cyperoideae</taxon>
        <taxon>Rhynchosporeae</taxon>
        <taxon>Rhynchospora</taxon>
    </lineage>
</organism>
<evidence type="ECO:0000313" key="5">
    <source>
        <dbReference type="EMBL" id="KAJ4759769.1"/>
    </source>
</evidence>
<evidence type="ECO:0000256" key="3">
    <source>
        <dbReference type="SAM" id="MobiDB-lite"/>
    </source>
</evidence>
<keyword evidence="1" id="KW-0539">Nucleus</keyword>
<dbReference type="PROSITE" id="PS51667">
    <property type="entry name" value="WRC"/>
    <property type="match status" value="1"/>
</dbReference>
<reference evidence="5" key="1">
    <citation type="submission" date="2022-08" db="EMBL/GenBank/DDBJ databases">
        <authorList>
            <person name="Marques A."/>
        </authorList>
    </citation>
    <scope>NUCLEOTIDE SEQUENCE</scope>
    <source>
        <strain evidence="5">RhyPub2mFocal</strain>
        <tissue evidence="5">Leaves</tissue>
    </source>
</reference>
<evidence type="ECO:0000256" key="2">
    <source>
        <dbReference type="PROSITE-ProRule" id="PRU01002"/>
    </source>
</evidence>
<keyword evidence="6" id="KW-1185">Reference proteome</keyword>